<evidence type="ECO:0000256" key="1">
    <source>
        <dbReference type="SAM" id="SignalP"/>
    </source>
</evidence>
<keyword evidence="1" id="KW-0732">Signal</keyword>
<sequence>MPQIALPAALALGLLAAQAAGPVGQAVGEPVAPVVPPIIESTSIAPDLADPATEILALDEDRYRRYTVPVSIDGIGPYNFMIDTGSQATAVTDRVTSQIELPSLGPATLVGMASRRTVQLVELDRFEMGSRTLHNIAAPVLQREHVGADGIIGLDSLQDFRVLIDFRNETIAVAVADEKGSNRGFEIIVRARSRLGQLLITDAQVEGVRATVIIDTGAQASLGNLALRDRIRARRAAQRVETTDVNGVTLMSELNYARSLKIHGLELVNVPINFADAPAFEALGLNDQPVISLGMEHLKLFDRVAIDFAKRRIMFDLPKDVSRAMEQWRPSRL</sequence>
<dbReference type="Pfam" id="PF13650">
    <property type="entry name" value="Asp_protease_2"/>
    <property type="match status" value="2"/>
</dbReference>
<dbReference type="CDD" id="cd05483">
    <property type="entry name" value="retropepsin_like_bacteria"/>
    <property type="match status" value="1"/>
</dbReference>
<feature type="chain" id="PRO_5046355270" evidence="1">
    <location>
        <begin position="20"/>
        <end position="333"/>
    </location>
</feature>
<evidence type="ECO:0000313" key="3">
    <source>
        <dbReference type="Proteomes" id="UP001343492"/>
    </source>
</evidence>
<dbReference type="Gene3D" id="2.40.70.10">
    <property type="entry name" value="Acid Proteases"/>
    <property type="match status" value="2"/>
</dbReference>
<keyword evidence="3" id="KW-1185">Reference proteome</keyword>
<keyword evidence="2" id="KW-0378">Hydrolase</keyword>
<feature type="signal peptide" evidence="1">
    <location>
        <begin position="1"/>
        <end position="19"/>
    </location>
</feature>
<dbReference type="Proteomes" id="UP001343492">
    <property type="component" value="Unassembled WGS sequence"/>
</dbReference>
<reference evidence="2 3" key="1">
    <citation type="submission" date="2024-01" db="EMBL/GenBank/DDBJ databases">
        <title>The genome sequence of Erythrobacteraceae sp. strain 1XM1-14.</title>
        <authorList>
            <person name="Liu Y."/>
        </authorList>
    </citation>
    <scope>NUCLEOTIDE SEQUENCE [LARGE SCALE GENOMIC DNA]</scope>
    <source>
        <strain evidence="2 3">1XM1-14</strain>
    </source>
</reference>
<organism evidence="2 3">
    <name type="scientific">Altererythrobacter litoralis</name>
    <dbReference type="NCBI Taxonomy" id="3113904"/>
    <lineage>
        <taxon>Bacteria</taxon>
        <taxon>Pseudomonadati</taxon>
        <taxon>Pseudomonadota</taxon>
        <taxon>Alphaproteobacteria</taxon>
        <taxon>Sphingomonadales</taxon>
        <taxon>Erythrobacteraceae</taxon>
        <taxon>Altererythrobacter</taxon>
    </lineage>
</organism>
<proteinExistence type="predicted"/>
<dbReference type="InterPro" id="IPR021109">
    <property type="entry name" value="Peptidase_aspartic_dom_sf"/>
</dbReference>
<evidence type="ECO:0000313" key="2">
    <source>
        <dbReference type="EMBL" id="MEE1876786.1"/>
    </source>
</evidence>
<dbReference type="EMBL" id="JAZDQV010000003">
    <property type="protein sequence ID" value="MEE1876786.1"/>
    <property type="molecule type" value="Genomic_DNA"/>
</dbReference>
<comment type="caution">
    <text evidence="2">The sequence shown here is derived from an EMBL/GenBank/DDBJ whole genome shotgun (WGS) entry which is preliminary data.</text>
</comment>
<protein>
    <submittedName>
        <fullName evidence="2">Retropepsin-like aspartic protease</fullName>
        <ecNumber evidence="2">3.4.23.-</ecNumber>
    </submittedName>
</protein>
<name>A0ABU7GCS4_9SPHN</name>
<dbReference type="GO" id="GO:0016787">
    <property type="term" value="F:hydrolase activity"/>
    <property type="evidence" value="ECO:0007669"/>
    <property type="project" value="UniProtKB-KW"/>
</dbReference>
<dbReference type="EC" id="3.4.23.-" evidence="2"/>
<dbReference type="RefSeq" id="WP_354143897.1">
    <property type="nucleotide sequence ID" value="NZ_JAZDQV010000003.1"/>
</dbReference>
<dbReference type="InterPro" id="IPR034122">
    <property type="entry name" value="Retropepsin-like_bacterial"/>
</dbReference>
<gene>
    <name evidence="2" type="ORF">VRS74_03700</name>
</gene>
<dbReference type="SUPFAM" id="SSF50630">
    <property type="entry name" value="Acid proteases"/>
    <property type="match status" value="1"/>
</dbReference>
<accession>A0ABU7GCS4</accession>